<comment type="caution">
    <text evidence="1">The sequence shown here is derived from an EMBL/GenBank/DDBJ whole genome shotgun (WGS) entry which is preliminary data.</text>
</comment>
<proteinExistence type="predicted"/>
<accession>A0A7Y0Y3M4</accession>
<evidence type="ECO:0000313" key="1">
    <source>
        <dbReference type="EMBL" id="NMW64430.1"/>
    </source>
</evidence>
<gene>
    <name evidence="1" type="ORF">HHJ78_02525</name>
</gene>
<evidence type="ECO:0000313" key="2">
    <source>
        <dbReference type="Proteomes" id="UP000578252"/>
    </source>
</evidence>
<reference evidence="1 2" key="1">
    <citation type="submission" date="2020-04" db="EMBL/GenBank/DDBJ databases">
        <title>Antimicrobial susceptibility and clonality of vaginal-derived multi-drug resistant Mobiluncus isolates in China.</title>
        <authorList>
            <person name="Zhang X."/>
        </authorList>
    </citation>
    <scope>NUCLEOTIDE SEQUENCE [LARGE SCALE GENOMIC DNA]</scope>
    <source>
        <strain evidence="1 2">13</strain>
    </source>
</reference>
<name>A0A7Y0Y3M4_9ACTO</name>
<dbReference type="RefSeq" id="WP_169771559.1">
    <property type="nucleotide sequence ID" value="NZ_JABCUR010000002.1"/>
</dbReference>
<protein>
    <recommendedName>
        <fullName evidence="3">Phage protein Gp19/Gp15/Gp42</fullName>
    </recommendedName>
</protein>
<sequence length="139" mass="15268">MATREAELRKSATIEDVEAILVRQLTGNEKVFVERLLGRAQRVITRELSEAGVSPDPRLVFDVQASMVARALVNSTGKTQESDGQYSYMMADRSVAGDGLYLTARDRDLLGIAGEKGFLWNPQYGASPRVSGDDGEESW</sequence>
<dbReference type="AlphaFoldDB" id="A0A7Y0Y3M4"/>
<organism evidence="1 2">
    <name type="scientific">Mobiluncus mulieris</name>
    <dbReference type="NCBI Taxonomy" id="2052"/>
    <lineage>
        <taxon>Bacteria</taxon>
        <taxon>Bacillati</taxon>
        <taxon>Actinomycetota</taxon>
        <taxon>Actinomycetes</taxon>
        <taxon>Actinomycetales</taxon>
        <taxon>Actinomycetaceae</taxon>
        <taxon>Mobiluncus</taxon>
    </lineage>
</organism>
<dbReference type="InterPro" id="IPR018963">
    <property type="entry name" value="Mycophage_D29_Gp19"/>
</dbReference>
<dbReference type="EMBL" id="JABCUR010000002">
    <property type="protein sequence ID" value="NMW64430.1"/>
    <property type="molecule type" value="Genomic_DNA"/>
</dbReference>
<evidence type="ECO:0008006" key="3">
    <source>
        <dbReference type="Google" id="ProtNLM"/>
    </source>
</evidence>
<dbReference type="Proteomes" id="UP000578252">
    <property type="component" value="Unassembled WGS sequence"/>
</dbReference>
<dbReference type="Pfam" id="PF09355">
    <property type="entry name" value="Phage_Gp19"/>
    <property type="match status" value="1"/>
</dbReference>